<dbReference type="GO" id="GO:0043565">
    <property type="term" value="F:sequence-specific DNA binding"/>
    <property type="evidence" value="ECO:0007669"/>
    <property type="project" value="InterPro"/>
</dbReference>
<evidence type="ECO:0000313" key="5">
    <source>
        <dbReference type="EMBL" id="TDU73202.1"/>
    </source>
</evidence>
<dbReference type="GO" id="GO:0003700">
    <property type="term" value="F:DNA-binding transcription factor activity"/>
    <property type="evidence" value="ECO:0007669"/>
    <property type="project" value="InterPro"/>
</dbReference>
<dbReference type="SUPFAM" id="SSF46689">
    <property type="entry name" value="Homeodomain-like"/>
    <property type="match status" value="2"/>
</dbReference>
<dbReference type="Pfam" id="PF12833">
    <property type="entry name" value="HTH_18"/>
    <property type="match status" value="1"/>
</dbReference>
<evidence type="ECO:0000256" key="1">
    <source>
        <dbReference type="ARBA" id="ARBA00023015"/>
    </source>
</evidence>
<dbReference type="Proteomes" id="UP000295662">
    <property type="component" value="Unassembled WGS sequence"/>
</dbReference>
<dbReference type="InterPro" id="IPR018060">
    <property type="entry name" value="HTH_AraC"/>
</dbReference>
<comment type="caution">
    <text evidence="5">The sequence shown here is derived from an EMBL/GenBank/DDBJ whole genome shotgun (WGS) entry which is preliminary data.</text>
</comment>
<dbReference type="PANTHER" id="PTHR46796">
    <property type="entry name" value="HTH-TYPE TRANSCRIPTIONAL ACTIVATOR RHAS-RELATED"/>
    <property type="match status" value="1"/>
</dbReference>
<dbReference type="RefSeq" id="WP_133794537.1">
    <property type="nucleotide sequence ID" value="NZ_SOCA01000002.1"/>
</dbReference>
<dbReference type="PROSITE" id="PS01124">
    <property type="entry name" value="HTH_ARAC_FAMILY_2"/>
    <property type="match status" value="1"/>
</dbReference>
<evidence type="ECO:0000259" key="4">
    <source>
        <dbReference type="PROSITE" id="PS01124"/>
    </source>
</evidence>
<organism evidence="5 6">
    <name type="scientific">Prosthecobacter fusiformis</name>
    <dbReference type="NCBI Taxonomy" id="48464"/>
    <lineage>
        <taxon>Bacteria</taxon>
        <taxon>Pseudomonadati</taxon>
        <taxon>Verrucomicrobiota</taxon>
        <taxon>Verrucomicrobiia</taxon>
        <taxon>Verrucomicrobiales</taxon>
        <taxon>Verrucomicrobiaceae</taxon>
        <taxon>Prosthecobacter</taxon>
    </lineage>
</organism>
<proteinExistence type="predicted"/>
<name>A0A4R7S460_9BACT</name>
<accession>A0A4R7S460</accession>
<dbReference type="InterPro" id="IPR050204">
    <property type="entry name" value="AraC_XylS_family_regulators"/>
</dbReference>
<evidence type="ECO:0000256" key="2">
    <source>
        <dbReference type="ARBA" id="ARBA00023125"/>
    </source>
</evidence>
<keyword evidence="6" id="KW-1185">Reference proteome</keyword>
<keyword evidence="1" id="KW-0805">Transcription regulation</keyword>
<keyword evidence="3" id="KW-0804">Transcription</keyword>
<sequence>MEKPVLSLVPPGAAHRVVGNRAVALPGVTVDILTTRKIELEQWELRRFHDPYWRLYWPLVAGGIVEIDGHETALIPGSVYLIPPHTTFSTRTSQPFAKWYAHFNLGPLADRAAPGIYNYPITPEMRLLMQKLTLPASEKIRFPWLSILWVLEAVQCLPAKVWEQQRLDARVLTAMEFMNTHLSLKLTAEQIAKYAGLSVRNLNHLFQQELQQAPMRVLLDYRLDEACRLLRHGDTSIDEIAEQCGLINRHYLSRMMRQYRNTSPAAYRNEML</sequence>
<evidence type="ECO:0000256" key="3">
    <source>
        <dbReference type="ARBA" id="ARBA00023163"/>
    </source>
</evidence>
<dbReference type="SMART" id="SM00342">
    <property type="entry name" value="HTH_ARAC"/>
    <property type="match status" value="1"/>
</dbReference>
<dbReference type="EMBL" id="SOCA01000002">
    <property type="protein sequence ID" value="TDU73202.1"/>
    <property type="molecule type" value="Genomic_DNA"/>
</dbReference>
<dbReference type="InterPro" id="IPR009057">
    <property type="entry name" value="Homeodomain-like_sf"/>
</dbReference>
<reference evidence="5 6" key="1">
    <citation type="submission" date="2019-03" db="EMBL/GenBank/DDBJ databases">
        <title>Genomic Encyclopedia of Archaeal and Bacterial Type Strains, Phase II (KMG-II): from individual species to whole genera.</title>
        <authorList>
            <person name="Goeker M."/>
        </authorList>
    </citation>
    <scope>NUCLEOTIDE SEQUENCE [LARGE SCALE GENOMIC DNA]</scope>
    <source>
        <strain evidence="5 6">ATCC 25309</strain>
    </source>
</reference>
<dbReference type="OrthoDB" id="2237754at2"/>
<evidence type="ECO:0000313" key="6">
    <source>
        <dbReference type="Proteomes" id="UP000295662"/>
    </source>
</evidence>
<feature type="domain" description="HTH araC/xylS-type" evidence="4">
    <location>
        <begin position="172"/>
        <end position="270"/>
    </location>
</feature>
<protein>
    <submittedName>
        <fullName evidence="5">AraC-like DNA-binding protein</fullName>
    </submittedName>
</protein>
<keyword evidence="2 5" id="KW-0238">DNA-binding</keyword>
<dbReference type="AlphaFoldDB" id="A0A4R7S460"/>
<gene>
    <name evidence="5" type="ORF">EI77_01670</name>
</gene>
<dbReference type="Gene3D" id="1.10.10.60">
    <property type="entry name" value="Homeodomain-like"/>
    <property type="match status" value="1"/>
</dbReference>